<dbReference type="PANTHER" id="PTHR42767:SF1">
    <property type="entry name" value="ENDO-BETA-1,6-GALACTANASE-LIKE DOMAIN-CONTAINING PROTEIN"/>
    <property type="match status" value="1"/>
</dbReference>
<reference evidence="1" key="2">
    <citation type="submission" date="2023-06" db="EMBL/GenBank/DDBJ databases">
        <authorList>
            <consortium name="Lawrence Berkeley National Laboratory"/>
            <person name="Haridas S."/>
            <person name="Hensen N."/>
            <person name="Bonometti L."/>
            <person name="Westerberg I."/>
            <person name="Brannstrom I.O."/>
            <person name="Guillou S."/>
            <person name="Cros-Aarteil S."/>
            <person name="Calhoun S."/>
            <person name="Kuo A."/>
            <person name="Mondo S."/>
            <person name="Pangilinan J."/>
            <person name="Riley R."/>
            <person name="Labutti K."/>
            <person name="Andreopoulos B."/>
            <person name="Lipzen A."/>
            <person name="Chen C."/>
            <person name="Yanf M."/>
            <person name="Daum C."/>
            <person name="Ng V."/>
            <person name="Clum A."/>
            <person name="Steindorff A."/>
            <person name="Ohm R."/>
            <person name="Martin F."/>
            <person name="Silar P."/>
            <person name="Natvig D."/>
            <person name="Lalanne C."/>
            <person name="Gautier V."/>
            <person name="Ament-Velasquez S.L."/>
            <person name="Kruys A."/>
            <person name="Hutchinson M.I."/>
            <person name="Powell A.J."/>
            <person name="Barry K."/>
            <person name="Miller A.N."/>
            <person name="Grigoriev I.V."/>
            <person name="Debuchy R."/>
            <person name="Gladieux P."/>
            <person name="Thoren M.H."/>
            <person name="Johannesson H."/>
        </authorList>
    </citation>
    <scope>NUCLEOTIDE SEQUENCE</scope>
    <source>
        <strain evidence="1">CBS 560.94</strain>
    </source>
</reference>
<dbReference type="InterPro" id="IPR017853">
    <property type="entry name" value="GH"/>
</dbReference>
<dbReference type="Gene3D" id="3.20.20.80">
    <property type="entry name" value="Glycosidases"/>
    <property type="match status" value="2"/>
</dbReference>
<dbReference type="SUPFAM" id="SSF51445">
    <property type="entry name" value="(Trans)glycosidases"/>
    <property type="match status" value="1"/>
</dbReference>
<dbReference type="InterPro" id="IPR039743">
    <property type="entry name" value="6GAL/EXGAL"/>
</dbReference>
<gene>
    <name evidence="1" type="ORF">B0H65DRAFT_441380</name>
</gene>
<keyword evidence="1" id="KW-0378">Hydrolase</keyword>
<comment type="caution">
    <text evidence="1">The sequence shown here is derived from an EMBL/GenBank/DDBJ whole genome shotgun (WGS) entry which is preliminary data.</text>
</comment>
<dbReference type="GO" id="GO:0004553">
    <property type="term" value="F:hydrolase activity, hydrolyzing O-glycosyl compounds"/>
    <property type="evidence" value="ECO:0007669"/>
    <property type="project" value="InterPro"/>
</dbReference>
<dbReference type="AlphaFoldDB" id="A0AAE0JH86"/>
<keyword evidence="2" id="KW-1185">Reference proteome</keyword>
<accession>A0AAE0JH86</accession>
<dbReference type="GeneID" id="87862678"/>
<evidence type="ECO:0000313" key="1">
    <source>
        <dbReference type="EMBL" id="KAK3347792.1"/>
    </source>
</evidence>
<dbReference type="PANTHER" id="PTHR42767">
    <property type="entry name" value="ENDO-BETA-1,6-GALACTANASE"/>
    <property type="match status" value="1"/>
</dbReference>
<evidence type="ECO:0000313" key="2">
    <source>
        <dbReference type="Proteomes" id="UP001278500"/>
    </source>
</evidence>
<protein>
    <submittedName>
        <fullName evidence="1">Glycoside hydrolase superfamily</fullName>
    </submittedName>
</protein>
<organism evidence="1 2">
    <name type="scientific">Neurospora tetraspora</name>
    <dbReference type="NCBI Taxonomy" id="94610"/>
    <lineage>
        <taxon>Eukaryota</taxon>
        <taxon>Fungi</taxon>
        <taxon>Dikarya</taxon>
        <taxon>Ascomycota</taxon>
        <taxon>Pezizomycotina</taxon>
        <taxon>Sordariomycetes</taxon>
        <taxon>Sordariomycetidae</taxon>
        <taxon>Sordariales</taxon>
        <taxon>Sordariaceae</taxon>
        <taxon>Neurospora</taxon>
    </lineage>
</organism>
<dbReference type="RefSeq" id="XP_062682874.1">
    <property type="nucleotide sequence ID" value="XM_062825524.1"/>
</dbReference>
<proteinExistence type="predicted"/>
<dbReference type="Proteomes" id="UP001278500">
    <property type="component" value="Unassembled WGS sequence"/>
</dbReference>
<name>A0AAE0JH86_9PEZI</name>
<reference evidence="1" key="1">
    <citation type="journal article" date="2023" name="Mol. Phylogenet. Evol.">
        <title>Genome-scale phylogeny and comparative genomics of the fungal order Sordariales.</title>
        <authorList>
            <person name="Hensen N."/>
            <person name="Bonometti L."/>
            <person name="Westerberg I."/>
            <person name="Brannstrom I.O."/>
            <person name="Guillou S."/>
            <person name="Cros-Aarteil S."/>
            <person name="Calhoun S."/>
            <person name="Haridas S."/>
            <person name="Kuo A."/>
            <person name="Mondo S."/>
            <person name="Pangilinan J."/>
            <person name="Riley R."/>
            <person name="LaButti K."/>
            <person name="Andreopoulos B."/>
            <person name="Lipzen A."/>
            <person name="Chen C."/>
            <person name="Yan M."/>
            <person name="Daum C."/>
            <person name="Ng V."/>
            <person name="Clum A."/>
            <person name="Steindorff A."/>
            <person name="Ohm R.A."/>
            <person name="Martin F."/>
            <person name="Silar P."/>
            <person name="Natvig D.O."/>
            <person name="Lalanne C."/>
            <person name="Gautier V."/>
            <person name="Ament-Velasquez S.L."/>
            <person name="Kruys A."/>
            <person name="Hutchinson M.I."/>
            <person name="Powell A.J."/>
            <person name="Barry K."/>
            <person name="Miller A.N."/>
            <person name="Grigoriev I.V."/>
            <person name="Debuchy R."/>
            <person name="Gladieux P."/>
            <person name="Hiltunen Thoren M."/>
            <person name="Johannesson H."/>
        </authorList>
    </citation>
    <scope>NUCLEOTIDE SEQUENCE</scope>
    <source>
        <strain evidence="1">CBS 560.94</strain>
    </source>
</reference>
<dbReference type="EMBL" id="JAUEPP010000003">
    <property type="protein sequence ID" value="KAK3347792.1"/>
    <property type="molecule type" value="Genomic_DNA"/>
</dbReference>
<sequence>MPRGEDRGSHGLQSCAKDATTIVLNGKGQLVRWIKEKSLGISRVTLRETMRGYQGTTYLIDPGADLQDIKLDRNIPLTLYSQGELLKVYCNEGRLKMARSLHAVSHFLVTALAIIPFAFADLTTTIDPSSNWGTWEGWGTSLAWWAAAFGTRDDLADIFFTTQTTTLNGVSLPGLGFNIARYNAGASSWNSINGTSMVVSPKMIPSRQIEARSRGTNILELFSNSPMWWMCKNHNPSGSDGGSSDNLQSWNYQSHAVYMATVAKYFTDHWSTTFSSVDPFNEPSATWWNGKTGTQEGCHFDMSTQATVLNHLRTELDSRGLSSTVISASDESYYDDAAKTLQNLGSTALAKIARVNVHGYQYGSGRRDSVRSLATQYSKKLWQSEYGEGDATGHDLASNLLLDLRWLRPTAWVYWQVLDGGGWGLVDADNDKKTVGQPTQKYFVLAQFTRHVKPGMRILDAGSDYATAAYDAATKKLVIVAVNWGSAQYLNFDMSKFKTPGVNGAVVKRWATQIGASTGKSGTRFWSYFEKEMVQTVEVEGVVL</sequence>